<reference evidence="1" key="1">
    <citation type="journal article" date="2019" name="bioRxiv">
        <title>The Genome of the Zebra Mussel, Dreissena polymorpha: A Resource for Invasive Species Research.</title>
        <authorList>
            <person name="McCartney M.A."/>
            <person name="Auch B."/>
            <person name="Kono T."/>
            <person name="Mallez S."/>
            <person name="Zhang Y."/>
            <person name="Obille A."/>
            <person name="Becker A."/>
            <person name="Abrahante J.E."/>
            <person name="Garbe J."/>
            <person name="Badalamenti J.P."/>
            <person name="Herman A."/>
            <person name="Mangelson H."/>
            <person name="Liachko I."/>
            <person name="Sullivan S."/>
            <person name="Sone E.D."/>
            <person name="Koren S."/>
            <person name="Silverstein K.A.T."/>
            <person name="Beckman K.B."/>
            <person name="Gohl D.M."/>
        </authorList>
    </citation>
    <scope>NUCLEOTIDE SEQUENCE</scope>
    <source>
        <strain evidence="1">Duluth1</strain>
        <tissue evidence="1">Whole animal</tissue>
    </source>
</reference>
<reference evidence="1" key="2">
    <citation type="submission" date="2020-11" db="EMBL/GenBank/DDBJ databases">
        <authorList>
            <person name="McCartney M.A."/>
            <person name="Auch B."/>
            <person name="Kono T."/>
            <person name="Mallez S."/>
            <person name="Becker A."/>
            <person name="Gohl D.M."/>
            <person name="Silverstein K.A.T."/>
            <person name="Koren S."/>
            <person name="Bechman K.B."/>
            <person name="Herman A."/>
            <person name="Abrahante J.E."/>
            <person name="Garbe J."/>
        </authorList>
    </citation>
    <scope>NUCLEOTIDE SEQUENCE</scope>
    <source>
        <strain evidence="1">Duluth1</strain>
        <tissue evidence="1">Whole animal</tissue>
    </source>
</reference>
<organism evidence="1 2">
    <name type="scientific">Dreissena polymorpha</name>
    <name type="common">Zebra mussel</name>
    <name type="synonym">Mytilus polymorpha</name>
    <dbReference type="NCBI Taxonomy" id="45954"/>
    <lineage>
        <taxon>Eukaryota</taxon>
        <taxon>Metazoa</taxon>
        <taxon>Spiralia</taxon>
        <taxon>Lophotrochozoa</taxon>
        <taxon>Mollusca</taxon>
        <taxon>Bivalvia</taxon>
        <taxon>Autobranchia</taxon>
        <taxon>Heteroconchia</taxon>
        <taxon>Euheterodonta</taxon>
        <taxon>Imparidentia</taxon>
        <taxon>Neoheterodontei</taxon>
        <taxon>Myida</taxon>
        <taxon>Dreissenoidea</taxon>
        <taxon>Dreissenidae</taxon>
        <taxon>Dreissena</taxon>
    </lineage>
</organism>
<accession>A0A9D4E9X4</accession>
<protein>
    <submittedName>
        <fullName evidence="1">Uncharacterized protein</fullName>
    </submittedName>
</protein>
<dbReference type="Proteomes" id="UP000828390">
    <property type="component" value="Unassembled WGS sequence"/>
</dbReference>
<comment type="caution">
    <text evidence="1">The sequence shown here is derived from an EMBL/GenBank/DDBJ whole genome shotgun (WGS) entry which is preliminary data.</text>
</comment>
<gene>
    <name evidence="1" type="ORF">DPMN_177201</name>
</gene>
<evidence type="ECO:0000313" key="2">
    <source>
        <dbReference type="Proteomes" id="UP000828390"/>
    </source>
</evidence>
<dbReference type="EMBL" id="JAIWYP010000009">
    <property type="protein sequence ID" value="KAH3775793.1"/>
    <property type="molecule type" value="Genomic_DNA"/>
</dbReference>
<proteinExistence type="predicted"/>
<name>A0A9D4E9X4_DREPO</name>
<sequence length="58" mass="6339">MWLRQEVINKVSSNNSDFRSSSDRSSLAASQGTWLYTAHTSNEASSHNSPLLSGPVTQ</sequence>
<dbReference type="AlphaFoldDB" id="A0A9D4E9X4"/>
<evidence type="ECO:0000313" key="1">
    <source>
        <dbReference type="EMBL" id="KAH3775793.1"/>
    </source>
</evidence>
<keyword evidence="2" id="KW-1185">Reference proteome</keyword>